<evidence type="ECO:0000313" key="2">
    <source>
        <dbReference type="Proteomes" id="UP000042997"/>
    </source>
</evidence>
<reference evidence="1 2" key="1">
    <citation type="journal article" date="2014" name="Genome Announc.">
        <title>Draft Genome Sequence of Propane- and Butane-Oxidizing Actinobacterium Rhodococcus ruber IEGM 231.</title>
        <authorList>
            <person name="Ivshina I.B."/>
            <person name="Kuyukina M.S."/>
            <person name="Krivoruchko A.V."/>
            <person name="Barbe V."/>
            <person name="Fischer C."/>
        </authorList>
    </citation>
    <scope>NUCLEOTIDE SEQUENCE [LARGE SCALE GENOMIC DNA]</scope>
</reference>
<proteinExistence type="predicted"/>
<dbReference type="EMBL" id="CCSD01000039">
    <property type="protein sequence ID" value="CDZ87481.1"/>
    <property type="molecule type" value="Genomic_DNA"/>
</dbReference>
<dbReference type="AlphaFoldDB" id="A0A098BIE0"/>
<name>A0A098BIE0_9NOCA</name>
<organism evidence="1 2">
    <name type="scientific">Rhodococcus ruber</name>
    <dbReference type="NCBI Taxonomy" id="1830"/>
    <lineage>
        <taxon>Bacteria</taxon>
        <taxon>Bacillati</taxon>
        <taxon>Actinomycetota</taxon>
        <taxon>Actinomycetes</taxon>
        <taxon>Mycobacteriales</taxon>
        <taxon>Nocardiaceae</taxon>
        <taxon>Rhodococcus</taxon>
    </lineage>
</organism>
<accession>A0A098BIE0</accession>
<gene>
    <name evidence="1" type="ORF">RHRU231_30009</name>
</gene>
<sequence length="81" mass="8383">MRCVPCSAPLVEPLCDTGSAVSPPAQLAPATDLGSVGNRLTVTAAAEVCLGCSRVRFRPSTTGLHPRRAIFGVPTRLGGMY</sequence>
<protein>
    <submittedName>
        <fullName evidence="1">Uncharacterized protein</fullName>
    </submittedName>
</protein>
<evidence type="ECO:0000313" key="1">
    <source>
        <dbReference type="EMBL" id="CDZ87481.1"/>
    </source>
</evidence>
<dbReference type="Proteomes" id="UP000042997">
    <property type="component" value="Unassembled WGS sequence"/>
</dbReference>